<dbReference type="GO" id="GO:0005743">
    <property type="term" value="C:mitochondrial inner membrane"/>
    <property type="evidence" value="ECO:0007669"/>
    <property type="project" value="UniProtKB-SubCell"/>
</dbReference>
<accession>A0A0A8LBN3</accession>
<evidence type="ECO:0000256" key="6">
    <source>
        <dbReference type="ARBA" id="ARBA00023004"/>
    </source>
</evidence>
<keyword evidence="4 12" id="KW-0999">Mitochondrion inner membrane</keyword>
<dbReference type="InterPro" id="IPR019772">
    <property type="entry name" value="Ferrochelatase_AS"/>
</dbReference>
<dbReference type="Gene3D" id="3.40.50.1400">
    <property type="match status" value="2"/>
</dbReference>
<dbReference type="AlphaFoldDB" id="A0A0A8LBN3"/>
<dbReference type="InterPro" id="IPR001015">
    <property type="entry name" value="Ferrochelatase"/>
</dbReference>
<dbReference type="GO" id="GO:0006783">
    <property type="term" value="P:heme biosynthetic process"/>
    <property type="evidence" value="ECO:0007669"/>
    <property type="project" value="UniProtKB-UniRule"/>
</dbReference>
<evidence type="ECO:0000256" key="8">
    <source>
        <dbReference type="ARBA" id="ARBA00023133"/>
    </source>
</evidence>
<evidence type="ECO:0000256" key="12">
    <source>
        <dbReference type="RuleBase" id="RU000607"/>
    </source>
</evidence>
<keyword evidence="11 12" id="KW-0627">Porphyrin biosynthesis</keyword>
<evidence type="ECO:0000256" key="11">
    <source>
        <dbReference type="ARBA" id="ARBA00023244"/>
    </source>
</evidence>
<dbReference type="NCBIfam" id="TIGR00109">
    <property type="entry name" value="hemH"/>
    <property type="match status" value="1"/>
</dbReference>
<comment type="similarity">
    <text evidence="3 12">Belongs to the ferrochelatase family.</text>
</comment>
<organism evidence="13 14">
    <name type="scientific">Kluyveromyces dobzhanskii CBS 2104</name>
    <dbReference type="NCBI Taxonomy" id="1427455"/>
    <lineage>
        <taxon>Eukaryota</taxon>
        <taxon>Fungi</taxon>
        <taxon>Dikarya</taxon>
        <taxon>Ascomycota</taxon>
        <taxon>Saccharomycotina</taxon>
        <taxon>Saccharomycetes</taxon>
        <taxon>Saccharomycetales</taxon>
        <taxon>Saccharomycetaceae</taxon>
        <taxon>Kluyveromyces</taxon>
    </lineage>
</organism>
<keyword evidence="10 12" id="KW-0456">Lyase</keyword>
<gene>
    <name evidence="13" type="ORF">KLDO_g4497</name>
</gene>
<dbReference type="GO" id="GO:0004325">
    <property type="term" value="F:ferrochelatase activity"/>
    <property type="evidence" value="ECO:0007669"/>
    <property type="project" value="UniProtKB-UniRule"/>
</dbReference>
<evidence type="ECO:0000313" key="14">
    <source>
        <dbReference type="Proteomes" id="UP000031516"/>
    </source>
</evidence>
<dbReference type="PANTHER" id="PTHR11108:SF1">
    <property type="entry name" value="FERROCHELATASE, MITOCHONDRIAL"/>
    <property type="match status" value="1"/>
</dbReference>
<proteinExistence type="inferred from homology"/>
<keyword evidence="14" id="KW-1185">Reference proteome</keyword>
<evidence type="ECO:0000256" key="10">
    <source>
        <dbReference type="ARBA" id="ARBA00023239"/>
    </source>
</evidence>
<dbReference type="InterPro" id="IPR033644">
    <property type="entry name" value="Ferrochelatase_C"/>
</dbReference>
<keyword evidence="5" id="KW-0809">Transit peptide</keyword>
<keyword evidence="9" id="KW-0472">Membrane</keyword>
<protein>
    <recommendedName>
        <fullName evidence="12">Ferrochelatase</fullName>
        <ecNumber evidence="12">4.98.1.1</ecNumber>
    </recommendedName>
</protein>
<dbReference type="PANTHER" id="PTHR11108">
    <property type="entry name" value="FERROCHELATASE"/>
    <property type="match status" value="1"/>
</dbReference>
<dbReference type="UniPathway" id="UPA00252">
    <property type="reaction ID" value="UER00325"/>
</dbReference>
<comment type="catalytic activity">
    <reaction evidence="12">
        <text>heme b + 2 H(+) = protoporphyrin IX + Fe(2+)</text>
        <dbReference type="Rhea" id="RHEA:22584"/>
        <dbReference type="ChEBI" id="CHEBI:15378"/>
        <dbReference type="ChEBI" id="CHEBI:29033"/>
        <dbReference type="ChEBI" id="CHEBI:57306"/>
        <dbReference type="ChEBI" id="CHEBI:60344"/>
        <dbReference type="EC" id="4.98.1.1"/>
    </reaction>
</comment>
<name>A0A0A8LBN3_9SACH</name>
<evidence type="ECO:0000256" key="9">
    <source>
        <dbReference type="ARBA" id="ARBA00023136"/>
    </source>
</evidence>
<keyword evidence="6 12" id="KW-0408">Iron</keyword>
<keyword evidence="7" id="KW-0496">Mitochondrion</keyword>
<comment type="subcellular location">
    <subcellularLocation>
        <location evidence="1">Mitochondrion inner membrane</location>
        <topology evidence="1">Peripheral membrane protein</topology>
        <orientation evidence="1">Matrix side</orientation>
    </subcellularLocation>
</comment>
<dbReference type="CDD" id="cd03411">
    <property type="entry name" value="Ferrochelatase_N"/>
    <property type="match status" value="1"/>
</dbReference>
<dbReference type="CDD" id="cd00419">
    <property type="entry name" value="Ferrochelatase_C"/>
    <property type="match status" value="1"/>
</dbReference>
<dbReference type="EC" id="4.98.1.1" evidence="12"/>
<evidence type="ECO:0000256" key="7">
    <source>
        <dbReference type="ARBA" id="ARBA00023128"/>
    </source>
</evidence>
<evidence type="ECO:0000256" key="4">
    <source>
        <dbReference type="ARBA" id="ARBA00022792"/>
    </source>
</evidence>
<dbReference type="HAMAP" id="MF_00323">
    <property type="entry name" value="Ferrochelatase"/>
    <property type="match status" value="1"/>
</dbReference>
<evidence type="ECO:0000256" key="1">
    <source>
        <dbReference type="ARBA" id="ARBA00004443"/>
    </source>
</evidence>
<comment type="pathway">
    <text evidence="2 12">Porphyrin-containing compound metabolism; protoheme biosynthesis; protoheme from protoporphyrin-IX: step 1/1.</text>
</comment>
<dbReference type="InterPro" id="IPR033659">
    <property type="entry name" value="Ferrochelatase_N"/>
</dbReference>
<keyword evidence="8 12" id="KW-0350">Heme biosynthesis</keyword>
<comment type="caution">
    <text evidence="13">The sequence shown here is derived from an EMBL/GenBank/DDBJ whole genome shotgun (WGS) entry which is preliminary data.</text>
</comment>
<dbReference type="Proteomes" id="UP000031516">
    <property type="component" value="Unassembled WGS sequence"/>
</dbReference>
<evidence type="ECO:0000256" key="5">
    <source>
        <dbReference type="ARBA" id="ARBA00022946"/>
    </source>
</evidence>
<dbReference type="PROSITE" id="PS00534">
    <property type="entry name" value="FERROCHELATASE"/>
    <property type="match status" value="1"/>
</dbReference>
<dbReference type="SUPFAM" id="SSF53800">
    <property type="entry name" value="Chelatase"/>
    <property type="match status" value="1"/>
</dbReference>
<dbReference type="EMBL" id="CCBQ010000047">
    <property type="protein sequence ID" value="CDO96290.1"/>
    <property type="molecule type" value="Genomic_DNA"/>
</dbReference>
<dbReference type="FunFam" id="3.40.50.1400:FF:000003">
    <property type="entry name" value="Ferrochelatase"/>
    <property type="match status" value="1"/>
</dbReference>
<evidence type="ECO:0000256" key="3">
    <source>
        <dbReference type="ARBA" id="ARBA00007718"/>
    </source>
</evidence>
<evidence type="ECO:0000313" key="13">
    <source>
        <dbReference type="EMBL" id="CDO96290.1"/>
    </source>
</evidence>
<dbReference type="OrthoDB" id="1323at2759"/>
<evidence type="ECO:0000256" key="2">
    <source>
        <dbReference type="ARBA" id="ARBA00004943"/>
    </source>
</evidence>
<reference evidence="13 14" key="1">
    <citation type="submission" date="2014-03" db="EMBL/GenBank/DDBJ databases">
        <title>The genome of Kluyveromyces dobzhanskii.</title>
        <authorList>
            <person name="Nystedt B."/>
            <person name="Astrom S."/>
        </authorList>
    </citation>
    <scope>NUCLEOTIDE SEQUENCE [LARGE SCALE GENOMIC DNA]</scope>
    <source>
        <strain evidence="13 14">CBS 2104</strain>
    </source>
</reference>
<dbReference type="Pfam" id="PF00762">
    <property type="entry name" value="Ferrochelatase"/>
    <property type="match status" value="1"/>
</dbReference>
<sequence length="389" mass="43803">MIGLGFRSGGGRLGAPAFRNTVRFYSQAKKGPTGVVFMNMGGPSTVKETYDFLYQLFSDYDLIPISAKYQPIIAKYIARFRTSKIEKQYEEIGGGSPIKKWSEYQCSRVCELLDEIHPETAPHKPYVAFRYARPLTHETYKQMLEDGISRAVAFSQYPQFSYSTTGSSINELWRQIKKLDPKRKISWSVIDRWPTQPGLIKAFAENITKKLEEFPAEVRDKAVILFSAHSLPMDVVNTGDAYPAEVAATVYHVMKELKFKNPYRLVWQSQVGPKPWLGAQTADISAFLAPKECGLVLVPIAFTSDHIETLHEVDLGIIGESEYRDKIKRCDSLNDSETYISGMADLVKDHLDNGPRYSNQLSLDFTLGKSSDPIPSVAEVFAENPSEVE</sequence>
<comment type="function">
    <text evidence="12">Catalyzes the ferrous insertion into protoporphyrin IX.</text>
</comment>